<organism evidence="3">
    <name type="scientific">bioreactor metagenome</name>
    <dbReference type="NCBI Taxonomy" id="1076179"/>
    <lineage>
        <taxon>unclassified sequences</taxon>
        <taxon>metagenomes</taxon>
        <taxon>ecological metagenomes</taxon>
    </lineage>
</organism>
<gene>
    <name evidence="3" type="ORF">SDC9_110430</name>
</gene>
<protein>
    <recommendedName>
        <fullName evidence="2">MurNAc-LAA domain-containing protein</fullName>
    </recommendedName>
</protein>
<keyword evidence="1" id="KW-0378">Hydrolase</keyword>
<dbReference type="CDD" id="cd02696">
    <property type="entry name" value="MurNAc-LAA"/>
    <property type="match status" value="1"/>
</dbReference>
<evidence type="ECO:0000313" key="3">
    <source>
        <dbReference type="EMBL" id="MPM63550.1"/>
    </source>
</evidence>
<proteinExistence type="predicted"/>
<dbReference type="PANTHER" id="PTHR30404">
    <property type="entry name" value="N-ACETYLMURAMOYL-L-ALANINE AMIDASE"/>
    <property type="match status" value="1"/>
</dbReference>
<sequence>MKLLILDSGHAEYVQGKEAPDKSMREWEFNADMQNRIKELAQKHGLNVYLTNPNPEKKDEIGLTKRAELANDYWKSQNKPPALFFSIHSNAYQTEFNAARGTETYVTSNASQSSKDAAKYVQDSVYKMIKSIDSNAKDRGVKIADFTVIYKAQMPSILEEYAFYTNKDDLKILKEYRAELAEATIQGVCKYFGIEYKPSQSENPDEPKDPEKPIDPPAVQEELYKYCVVYNSQVDENIAQILSWHLKYCIVVDLSIYKPGLGETVFVIGGACEKLKGNFNFQGKDRWETLDRVMQYISKNK</sequence>
<comment type="caution">
    <text evidence="3">The sequence shown here is derived from an EMBL/GenBank/DDBJ whole genome shotgun (WGS) entry which is preliminary data.</text>
</comment>
<dbReference type="PANTHER" id="PTHR30404:SF0">
    <property type="entry name" value="N-ACETYLMURAMOYL-L-ALANINE AMIDASE AMIC"/>
    <property type="match status" value="1"/>
</dbReference>
<dbReference type="Gene3D" id="3.40.630.40">
    <property type="entry name" value="Zn-dependent exopeptidases"/>
    <property type="match status" value="1"/>
</dbReference>
<accession>A0A645BDK9</accession>
<dbReference type="GO" id="GO:0009253">
    <property type="term" value="P:peptidoglycan catabolic process"/>
    <property type="evidence" value="ECO:0007669"/>
    <property type="project" value="InterPro"/>
</dbReference>
<dbReference type="SUPFAM" id="SSF53187">
    <property type="entry name" value="Zn-dependent exopeptidases"/>
    <property type="match status" value="1"/>
</dbReference>
<dbReference type="InterPro" id="IPR050695">
    <property type="entry name" value="N-acetylmuramoyl_amidase_3"/>
</dbReference>
<dbReference type="Pfam" id="PF01520">
    <property type="entry name" value="Amidase_3"/>
    <property type="match status" value="1"/>
</dbReference>
<dbReference type="EMBL" id="VSSQ01019479">
    <property type="protein sequence ID" value="MPM63550.1"/>
    <property type="molecule type" value="Genomic_DNA"/>
</dbReference>
<reference evidence="3" key="1">
    <citation type="submission" date="2019-08" db="EMBL/GenBank/DDBJ databases">
        <authorList>
            <person name="Kucharzyk K."/>
            <person name="Murdoch R.W."/>
            <person name="Higgins S."/>
            <person name="Loffler F."/>
        </authorList>
    </citation>
    <scope>NUCLEOTIDE SEQUENCE</scope>
</reference>
<feature type="domain" description="MurNAc-LAA" evidence="2">
    <location>
        <begin position="73"/>
        <end position="189"/>
    </location>
</feature>
<evidence type="ECO:0000256" key="1">
    <source>
        <dbReference type="ARBA" id="ARBA00022801"/>
    </source>
</evidence>
<name>A0A645BDK9_9ZZZZ</name>
<dbReference type="GO" id="GO:0008745">
    <property type="term" value="F:N-acetylmuramoyl-L-alanine amidase activity"/>
    <property type="evidence" value="ECO:0007669"/>
    <property type="project" value="InterPro"/>
</dbReference>
<dbReference type="Gene3D" id="3.40.50.12090">
    <property type="match status" value="1"/>
</dbReference>
<dbReference type="AlphaFoldDB" id="A0A645BDK9"/>
<dbReference type="SMART" id="SM00646">
    <property type="entry name" value="Ami_3"/>
    <property type="match status" value="1"/>
</dbReference>
<dbReference type="InterPro" id="IPR002508">
    <property type="entry name" value="MurNAc-LAA_cat"/>
</dbReference>
<dbReference type="GO" id="GO:0030288">
    <property type="term" value="C:outer membrane-bounded periplasmic space"/>
    <property type="evidence" value="ECO:0007669"/>
    <property type="project" value="TreeGrafter"/>
</dbReference>
<evidence type="ECO:0000259" key="2">
    <source>
        <dbReference type="SMART" id="SM00646"/>
    </source>
</evidence>